<reference evidence="4 5" key="1">
    <citation type="journal article" date="2021" name="Elife">
        <title>Chloroplast acquisition without the gene transfer in kleptoplastic sea slugs, Plakobranchus ocellatus.</title>
        <authorList>
            <person name="Maeda T."/>
            <person name="Takahashi S."/>
            <person name="Yoshida T."/>
            <person name="Shimamura S."/>
            <person name="Takaki Y."/>
            <person name="Nagai Y."/>
            <person name="Toyoda A."/>
            <person name="Suzuki Y."/>
            <person name="Arimoto A."/>
            <person name="Ishii H."/>
            <person name="Satoh N."/>
            <person name="Nishiyama T."/>
            <person name="Hasebe M."/>
            <person name="Maruyama T."/>
            <person name="Minagawa J."/>
            <person name="Obokata J."/>
            <person name="Shigenobu S."/>
        </authorList>
    </citation>
    <scope>NUCLEOTIDE SEQUENCE [LARGE SCALE GENOMIC DNA]</scope>
</reference>
<comment type="similarity">
    <text evidence="1">Belongs to the sulfotransferase 1 family.</text>
</comment>
<proteinExistence type="inferred from homology"/>
<dbReference type="AlphaFoldDB" id="A0AAV4CQF6"/>
<dbReference type="Gene3D" id="3.40.50.300">
    <property type="entry name" value="P-loop containing nucleotide triphosphate hydrolases"/>
    <property type="match status" value="1"/>
</dbReference>
<comment type="caution">
    <text evidence="4">The sequence shown here is derived from an EMBL/GenBank/DDBJ whole genome shotgun (WGS) entry which is preliminary data.</text>
</comment>
<evidence type="ECO:0000313" key="4">
    <source>
        <dbReference type="EMBL" id="GFO34070.1"/>
    </source>
</evidence>
<accession>A0AAV4CQF6</accession>
<dbReference type="SUPFAM" id="SSF52540">
    <property type="entry name" value="P-loop containing nucleoside triphosphate hydrolases"/>
    <property type="match status" value="1"/>
</dbReference>
<dbReference type="GO" id="GO:0008146">
    <property type="term" value="F:sulfotransferase activity"/>
    <property type="evidence" value="ECO:0007669"/>
    <property type="project" value="InterPro"/>
</dbReference>
<organism evidence="4 5">
    <name type="scientific">Plakobranchus ocellatus</name>
    <dbReference type="NCBI Taxonomy" id="259542"/>
    <lineage>
        <taxon>Eukaryota</taxon>
        <taxon>Metazoa</taxon>
        <taxon>Spiralia</taxon>
        <taxon>Lophotrochozoa</taxon>
        <taxon>Mollusca</taxon>
        <taxon>Gastropoda</taxon>
        <taxon>Heterobranchia</taxon>
        <taxon>Euthyneura</taxon>
        <taxon>Panpulmonata</taxon>
        <taxon>Sacoglossa</taxon>
        <taxon>Placobranchoidea</taxon>
        <taxon>Plakobranchidae</taxon>
        <taxon>Plakobranchus</taxon>
    </lineage>
</organism>
<evidence type="ECO:0000256" key="2">
    <source>
        <dbReference type="ARBA" id="ARBA00022679"/>
    </source>
</evidence>
<sequence length="169" mass="19755">MRNPKDTAVSMYHHLKQSATDQFTWDNFLKGYTSEGYFSCSHQFDYLRQMKQFEIAHPEHPIKHLHYEDLKQDAVPVIKDLSEFLGVQASDAFCQDVARACGFDNMKRADETRDMPDNLKLVSRTKLFLYRKGIVGDWKNTFTVAQSEMFDDFIANQSKNYFGFTFKGH</sequence>
<dbReference type="InterPro" id="IPR027417">
    <property type="entry name" value="P-loop_NTPase"/>
</dbReference>
<keyword evidence="5" id="KW-1185">Reference proteome</keyword>
<dbReference type="InterPro" id="IPR000863">
    <property type="entry name" value="Sulfotransferase_dom"/>
</dbReference>
<dbReference type="Pfam" id="PF00685">
    <property type="entry name" value="Sulfotransfer_1"/>
    <property type="match status" value="1"/>
</dbReference>
<evidence type="ECO:0000313" key="5">
    <source>
        <dbReference type="Proteomes" id="UP000735302"/>
    </source>
</evidence>
<protein>
    <submittedName>
        <fullName evidence="4">Sulfotransferase</fullName>
    </submittedName>
</protein>
<dbReference type="PANTHER" id="PTHR11783">
    <property type="entry name" value="SULFOTRANSFERASE SULT"/>
    <property type="match status" value="1"/>
</dbReference>
<evidence type="ECO:0000256" key="1">
    <source>
        <dbReference type="ARBA" id="ARBA00005771"/>
    </source>
</evidence>
<gene>
    <name evidence="4" type="ORF">PoB_006057500</name>
</gene>
<feature type="domain" description="Sulfotransferase" evidence="3">
    <location>
        <begin position="1"/>
        <end position="158"/>
    </location>
</feature>
<keyword evidence="2" id="KW-0808">Transferase</keyword>
<evidence type="ECO:0000259" key="3">
    <source>
        <dbReference type="Pfam" id="PF00685"/>
    </source>
</evidence>
<dbReference type="EMBL" id="BLXT01006874">
    <property type="protein sequence ID" value="GFO34070.1"/>
    <property type="molecule type" value="Genomic_DNA"/>
</dbReference>
<name>A0AAV4CQF6_9GAST</name>
<dbReference type="Proteomes" id="UP000735302">
    <property type="component" value="Unassembled WGS sequence"/>
</dbReference>